<dbReference type="EMBL" id="KI925078">
    <property type="protein sequence ID" value="ETW18534.1"/>
    <property type="molecule type" value="Genomic_DNA"/>
</dbReference>
<reference evidence="2 3" key="2">
    <citation type="submission" date="2013-02" db="EMBL/GenBank/DDBJ databases">
        <title>The Genome Sequence of Plasmodium falciparum Vietnam Oak-Knoll (FVO).</title>
        <authorList>
            <consortium name="The Broad Institute Genome Sequencing Platform"/>
            <consortium name="The Broad Institute Genome Sequencing Center for Infectious Disease"/>
            <person name="Neafsey D."/>
            <person name="Cheeseman I."/>
            <person name="Volkman S."/>
            <person name="Adams J."/>
            <person name="Walker B."/>
            <person name="Young S.K."/>
            <person name="Zeng Q."/>
            <person name="Gargeya S."/>
            <person name="Fitzgerald M."/>
            <person name="Haas B."/>
            <person name="Abouelleil A."/>
            <person name="Alvarado L."/>
            <person name="Arachchi H.M."/>
            <person name="Berlin A.M."/>
            <person name="Chapman S.B."/>
            <person name="Dewar J."/>
            <person name="Goldberg J."/>
            <person name="Griggs A."/>
            <person name="Gujja S."/>
            <person name="Hansen M."/>
            <person name="Howarth C."/>
            <person name="Imamovic A."/>
            <person name="Larimer J."/>
            <person name="McCowan C."/>
            <person name="Murphy C."/>
            <person name="Neiman D."/>
            <person name="Pearson M."/>
            <person name="Priest M."/>
            <person name="Roberts A."/>
            <person name="Saif S."/>
            <person name="Shea T."/>
            <person name="Sisk P."/>
            <person name="Sykes S."/>
            <person name="Wortman J."/>
            <person name="Nusbaum C."/>
            <person name="Birren B."/>
        </authorList>
    </citation>
    <scope>NUCLEOTIDE SEQUENCE [LARGE SCALE GENOMIC DNA]</scope>
    <source>
        <strain evidence="3">Vietnam Oak-Knoll (FVO)</strain>
    </source>
</reference>
<evidence type="ECO:0000313" key="3">
    <source>
        <dbReference type="Proteomes" id="UP000030690"/>
    </source>
</evidence>
<name>A0A024V7S7_PLAFA</name>
<accession>A0A024V7S7</accession>
<reference evidence="2 3" key="1">
    <citation type="submission" date="2013-02" db="EMBL/GenBank/DDBJ databases">
        <title>The Genome Annotation of Plasmodium falciparum Vietnam Oak-Knoll (FVO).</title>
        <authorList>
            <consortium name="The Broad Institute Genome Sequencing Platform"/>
            <consortium name="The Broad Institute Genome Sequencing Center for Infectious Disease"/>
            <person name="Neafsey D."/>
            <person name="Hoffman S."/>
            <person name="Volkman S."/>
            <person name="Rosenthal P."/>
            <person name="Walker B."/>
            <person name="Young S.K."/>
            <person name="Zeng Q."/>
            <person name="Gargeya S."/>
            <person name="Fitzgerald M."/>
            <person name="Haas B."/>
            <person name="Abouelleil A."/>
            <person name="Allen A.W."/>
            <person name="Alvarado L."/>
            <person name="Arachchi H.M."/>
            <person name="Berlin A.M."/>
            <person name="Chapman S.B."/>
            <person name="Gainer-Dewar J."/>
            <person name="Goldberg J."/>
            <person name="Griggs A."/>
            <person name="Gujja S."/>
            <person name="Hansen M."/>
            <person name="Howarth C."/>
            <person name="Imamovic A."/>
            <person name="Ireland A."/>
            <person name="Larimer J."/>
            <person name="McCowan C."/>
            <person name="Murphy C."/>
            <person name="Pearson M."/>
            <person name="Poon T.W."/>
            <person name="Priest M."/>
            <person name="Roberts A."/>
            <person name="Saif S."/>
            <person name="Shea T."/>
            <person name="Sisk P."/>
            <person name="Sykes S."/>
            <person name="Wortman J."/>
            <person name="Nusbaum C."/>
            <person name="Birren B."/>
        </authorList>
    </citation>
    <scope>NUCLEOTIDE SEQUENCE [LARGE SCALE GENOMIC DNA]</scope>
    <source>
        <strain evidence="3">Vietnam Oak-Knoll (FVO)</strain>
    </source>
</reference>
<feature type="compositionally biased region" description="Basic and acidic residues" evidence="1">
    <location>
        <begin position="8"/>
        <end position="20"/>
    </location>
</feature>
<dbReference type="Proteomes" id="UP000030690">
    <property type="component" value="Unassembled WGS sequence"/>
</dbReference>
<proteinExistence type="predicted"/>
<gene>
    <name evidence="2" type="ORF">PFFVO_02433</name>
</gene>
<sequence length="146" mass="17231">MKKKGNKTNRDDMNNNVRNNEKYIGQDHIMIGINQNDKIKKKENGYFVNYHRGEDLCEGGDNLFIINQEDGSSNGLEHIEQFLRENKRKESNKNMKRQSVTIYSDDEDSHISYNNDTKRENSIGDIYSSMEFINNYETIWKKNIIL</sequence>
<dbReference type="AlphaFoldDB" id="A0A024V7S7"/>
<organism evidence="2 3">
    <name type="scientific">Plasmodium falciparum Vietnam Oak-Knoll</name>
    <name type="common">FVO</name>
    <dbReference type="NCBI Taxonomy" id="1036723"/>
    <lineage>
        <taxon>Eukaryota</taxon>
        <taxon>Sar</taxon>
        <taxon>Alveolata</taxon>
        <taxon>Apicomplexa</taxon>
        <taxon>Aconoidasida</taxon>
        <taxon>Haemosporida</taxon>
        <taxon>Plasmodiidae</taxon>
        <taxon>Plasmodium</taxon>
        <taxon>Plasmodium (Laverania)</taxon>
    </lineage>
</organism>
<evidence type="ECO:0000256" key="1">
    <source>
        <dbReference type="SAM" id="MobiDB-lite"/>
    </source>
</evidence>
<protein>
    <submittedName>
        <fullName evidence="2">Uncharacterized protein</fullName>
    </submittedName>
</protein>
<evidence type="ECO:0000313" key="2">
    <source>
        <dbReference type="EMBL" id="ETW18534.1"/>
    </source>
</evidence>
<feature type="region of interest" description="Disordered" evidence="1">
    <location>
        <begin position="1"/>
        <end position="20"/>
    </location>
</feature>